<dbReference type="Proteomes" id="UP000636661">
    <property type="component" value="Unassembled WGS sequence"/>
</dbReference>
<protein>
    <recommendedName>
        <fullName evidence="3">Antibiotic biosynthesis monooxygenase</fullName>
    </recommendedName>
</protein>
<evidence type="ECO:0000313" key="1">
    <source>
        <dbReference type="EMBL" id="GGU20810.1"/>
    </source>
</evidence>
<dbReference type="AlphaFoldDB" id="A0A918HSP9"/>
<dbReference type="EMBL" id="BMTP01000001">
    <property type="protein sequence ID" value="GGU20810.1"/>
    <property type="molecule type" value="Genomic_DNA"/>
</dbReference>
<sequence length="100" mass="11421">MRFAQIIDFETERIEDMEALMRERRDAMSGRAGGPARRLLLRDRGNPDRYLVVVEFGSYEEAMRNSADPATTELAERIAGLCTRAPSFTDCDLVSEDDFR</sequence>
<dbReference type="Gene3D" id="3.30.70.100">
    <property type="match status" value="1"/>
</dbReference>
<name>A0A918HSP9_9ACTN</name>
<accession>A0A918HSP9</accession>
<keyword evidence="2" id="KW-1185">Reference proteome</keyword>
<reference evidence="1" key="1">
    <citation type="journal article" date="2014" name="Int. J. Syst. Evol. Microbiol.">
        <title>Complete genome sequence of Corynebacterium casei LMG S-19264T (=DSM 44701T), isolated from a smear-ripened cheese.</title>
        <authorList>
            <consortium name="US DOE Joint Genome Institute (JGI-PGF)"/>
            <person name="Walter F."/>
            <person name="Albersmeier A."/>
            <person name="Kalinowski J."/>
            <person name="Ruckert C."/>
        </authorList>
    </citation>
    <scope>NUCLEOTIDE SEQUENCE</scope>
    <source>
        <strain evidence="1">JCM 4391</strain>
    </source>
</reference>
<evidence type="ECO:0000313" key="2">
    <source>
        <dbReference type="Proteomes" id="UP000636661"/>
    </source>
</evidence>
<dbReference type="RefSeq" id="WP_189548653.1">
    <property type="nucleotide sequence ID" value="NZ_BMTP01000001.1"/>
</dbReference>
<evidence type="ECO:0008006" key="3">
    <source>
        <dbReference type="Google" id="ProtNLM"/>
    </source>
</evidence>
<dbReference type="SUPFAM" id="SSF54909">
    <property type="entry name" value="Dimeric alpha+beta barrel"/>
    <property type="match status" value="1"/>
</dbReference>
<dbReference type="InterPro" id="IPR011008">
    <property type="entry name" value="Dimeric_a/b-barrel"/>
</dbReference>
<reference evidence="1" key="2">
    <citation type="submission" date="2020-09" db="EMBL/GenBank/DDBJ databases">
        <authorList>
            <person name="Sun Q."/>
            <person name="Ohkuma M."/>
        </authorList>
    </citation>
    <scope>NUCLEOTIDE SEQUENCE</scope>
    <source>
        <strain evidence="1">JCM 4391</strain>
    </source>
</reference>
<proteinExistence type="predicted"/>
<comment type="caution">
    <text evidence="1">The sequence shown here is derived from an EMBL/GenBank/DDBJ whole genome shotgun (WGS) entry which is preliminary data.</text>
</comment>
<organism evidence="1 2">
    <name type="scientific">Streptomyces lavendofoliae</name>
    <dbReference type="NCBI Taxonomy" id="67314"/>
    <lineage>
        <taxon>Bacteria</taxon>
        <taxon>Bacillati</taxon>
        <taxon>Actinomycetota</taxon>
        <taxon>Actinomycetes</taxon>
        <taxon>Kitasatosporales</taxon>
        <taxon>Streptomycetaceae</taxon>
        <taxon>Streptomyces</taxon>
    </lineage>
</organism>
<gene>
    <name evidence="1" type="ORF">GCM10010274_04230</name>
</gene>